<dbReference type="Proteomes" id="UP000218231">
    <property type="component" value="Unassembled WGS sequence"/>
</dbReference>
<keyword evidence="2 3" id="KW-0482">Metalloprotease</keyword>
<keyword evidence="2 3" id="KW-0378">Hydrolase</keyword>
<name>A0A2A2KDL1_9BILA</name>
<dbReference type="GO" id="GO:0006508">
    <property type="term" value="P:proteolysis"/>
    <property type="evidence" value="ECO:0007669"/>
    <property type="project" value="UniProtKB-KW"/>
</dbReference>
<dbReference type="Pfam" id="PF01400">
    <property type="entry name" value="Astacin"/>
    <property type="match status" value="1"/>
</dbReference>
<gene>
    <name evidence="5" type="ORF">WR25_16658</name>
</gene>
<dbReference type="GO" id="GO:0008270">
    <property type="term" value="F:zinc ion binding"/>
    <property type="evidence" value="ECO:0007669"/>
    <property type="project" value="UniProtKB-UniRule"/>
</dbReference>
<sequence>MCTNPPYRPYMKQYEFGALKQKDKDAINSTKLLVQAANGGKPVDEIDPKIVPVDNGLVDGDVILTTQQAGILIDNLKKKTGNKAEGSFRRKRSSLFFELNKNFAQKWDISNPIPYTIAEDFNAKEIESVEKGIKMITDAARCIKFKHFELSKDASKNPYHFMYFAKNENTTACGISDIGRVSDRPNALWLNFEGTGCLPKDMSGVIAHEIMHALGISHMHQRVDREKYLGVKAHSIF</sequence>
<feature type="binding site" evidence="2">
    <location>
        <position position="212"/>
    </location>
    <ligand>
        <name>Zn(2+)</name>
        <dbReference type="ChEBI" id="CHEBI:29105"/>
        <note>catalytic</note>
    </ligand>
</feature>
<dbReference type="SUPFAM" id="SSF55486">
    <property type="entry name" value="Metalloproteases ('zincins'), catalytic domain"/>
    <property type="match status" value="1"/>
</dbReference>
<dbReference type="InterPro" id="IPR024079">
    <property type="entry name" value="MetalloPept_cat_dom_sf"/>
</dbReference>
<accession>A0A2A2KDL1</accession>
<keyword evidence="2 3" id="KW-0645">Protease</keyword>
<dbReference type="SMART" id="SM00235">
    <property type="entry name" value="ZnMc"/>
    <property type="match status" value="1"/>
</dbReference>
<dbReference type="PANTHER" id="PTHR10127">
    <property type="entry name" value="DISCOIDIN, CUB, EGF, LAMININ , AND ZINC METALLOPROTEASE DOMAIN CONTAINING"/>
    <property type="match status" value="1"/>
</dbReference>
<protein>
    <recommendedName>
        <fullName evidence="3">Metalloendopeptidase</fullName>
        <ecNumber evidence="3">3.4.24.-</ecNumber>
    </recommendedName>
</protein>
<dbReference type="PANTHER" id="PTHR10127:SF802">
    <property type="entry name" value="ZINC METALLOPROTEINASE NAS-10"/>
    <property type="match status" value="1"/>
</dbReference>
<evidence type="ECO:0000313" key="6">
    <source>
        <dbReference type="Proteomes" id="UP000218231"/>
    </source>
</evidence>
<dbReference type="Gene3D" id="3.40.390.10">
    <property type="entry name" value="Collagenase (Catalytic Domain)"/>
    <property type="match status" value="1"/>
</dbReference>
<dbReference type="AlphaFoldDB" id="A0A2A2KDL1"/>
<keyword evidence="6" id="KW-1185">Reference proteome</keyword>
<reference evidence="5 6" key="1">
    <citation type="journal article" date="2017" name="Curr. Biol.">
        <title>Genome architecture and evolution of a unichromosomal asexual nematode.</title>
        <authorList>
            <person name="Fradin H."/>
            <person name="Zegar C."/>
            <person name="Gutwein M."/>
            <person name="Lucas J."/>
            <person name="Kovtun M."/>
            <person name="Corcoran D."/>
            <person name="Baugh L.R."/>
            <person name="Kiontke K."/>
            <person name="Gunsalus K."/>
            <person name="Fitch D.H."/>
            <person name="Piano F."/>
        </authorList>
    </citation>
    <scope>NUCLEOTIDE SEQUENCE [LARGE SCALE GENOMIC DNA]</scope>
    <source>
        <strain evidence="5">PF1309</strain>
    </source>
</reference>
<comment type="caution">
    <text evidence="5">The sequence shown here is derived from an EMBL/GenBank/DDBJ whole genome shotgun (WGS) entry which is preliminary data.</text>
</comment>
<dbReference type="InterPro" id="IPR001506">
    <property type="entry name" value="Peptidase_M12A"/>
</dbReference>
<dbReference type="EC" id="3.4.24.-" evidence="3"/>
<comment type="cofactor">
    <cofactor evidence="2 3">
        <name>Zn(2+)</name>
        <dbReference type="ChEBI" id="CHEBI:29105"/>
    </cofactor>
    <text evidence="2 3">Binds 1 zinc ion per subunit.</text>
</comment>
<keyword evidence="1" id="KW-1015">Disulfide bond</keyword>
<evidence type="ECO:0000256" key="2">
    <source>
        <dbReference type="PROSITE-ProRule" id="PRU01211"/>
    </source>
</evidence>
<dbReference type="STRING" id="2018661.A0A2A2KDL1"/>
<dbReference type="OrthoDB" id="291007at2759"/>
<evidence type="ECO:0000256" key="1">
    <source>
        <dbReference type="ARBA" id="ARBA00023157"/>
    </source>
</evidence>
<feature type="binding site" evidence="2">
    <location>
        <position position="208"/>
    </location>
    <ligand>
        <name>Zn(2+)</name>
        <dbReference type="ChEBI" id="CHEBI:29105"/>
        <note>catalytic</note>
    </ligand>
</feature>
<dbReference type="InterPro" id="IPR006026">
    <property type="entry name" value="Peptidase_Metallo"/>
</dbReference>
<dbReference type="PRINTS" id="PR00480">
    <property type="entry name" value="ASTACIN"/>
</dbReference>
<keyword evidence="2 3" id="KW-0479">Metal-binding</keyword>
<evidence type="ECO:0000256" key="3">
    <source>
        <dbReference type="RuleBase" id="RU361183"/>
    </source>
</evidence>
<dbReference type="PROSITE" id="PS51864">
    <property type="entry name" value="ASTACIN"/>
    <property type="match status" value="1"/>
</dbReference>
<dbReference type="EMBL" id="LIAE01008888">
    <property type="protein sequence ID" value="PAV71953.1"/>
    <property type="molecule type" value="Genomic_DNA"/>
</dbReference>
<feature type="active site" evidence="2">
    <location>
        <position position="209"/>
    </location>
</feature>
<evidence type="ECO:0000313" key="5">
    <source>
        <dbReference type="EMBL" id="PAV71953.1"/>
    </source>
</evidence>
<dbReference type="GO" id="GO:0004222">
    <property type="term" value="F:metalloendopeptidase activity"/>
    <property type="evidence" value="ECO:0007669"/>
    <property type="project" value="UniProtKB-UniRule"/>
</dbReference>
<feature type="binding site" evidence="2">
    <location>
        <position position="218"/>
    </location>
    <ligand>
        <name>Zn(2+)</name>
        <dbReference type="ChEBI" id="CHEBI:29105"/>
        <note>catalytic</note>
    </ligand>
</feature>
<evidence type="ECO:0000259" key="4">
    <source>
        <dbReference type="PROSITE" id="PS51864"/>
    </source>
</evidence>
<feature type="domain" description="Peptidase M12A" evidence="4">
    <location>
        <begin position="98"/>
        <end position="237"/>
    </location>
</feature>
<keyword evidence="2 3" id="KW-0862">Zinc</keyword>
<comment type="caution">
    <text evidence="2">Lacks conserved residue(s) required for the propagation of feature annotation.</text>
</comment>
<organism evidence="5 6">
    <name type="scientific">Diploscapter pachys</name>
    <dbReference type="NCBI Taxonomy" id="2018661"/>
    <lineage>
        <taxon>Eukaryota</taxon>
        <taxon>Metazoa</taxon>
        <taxon>Ecdysozoa</taxon>
        <taxon>Nematoda</taxon>
        <taxon>Chromadorea</taxon>
        <taxon>Rhabditida</taxon>
        <taxon>Rhabditina</taxon>
        <taxon>Rhabditomorpha</taxon>
        <taxon>Rhabditoidea</taxon>
        <taxon>Rhabditidae</taxon>
        <taxon>Diploscapter</taxon>
    </lineage>
</organism>
<proteinExistence type="predicted"/>